<dbReference type="AlphaFoldDB" id="A0A511BXF0"/>
<feature type="region of interest" description="Disordered" evidence="1">
    <location>
        <begin position="22"/>
        <end position="43"/>
    </location>
</feature>
<organism evidence="2 3">
    <name type="scientific">Swaminathania salitolerans</name>
    <dbReference type="NCBI Taxonomy" id="182838"/>
    <lineage>
        <taxon>Bacteria</taxon>
        <taxon>Pseudomonadati</taxon>
        <taxon>Pseudomonadota</taxon>
        <taxon>Alphaproteobacteria</taxon>
        <taxon>Acetobacterales</taxon>
        <taxon>Acetobacteraceae</taxon>
        <taxon>Swaminathania</taxon>
    </lineage>
</organism>
<dbReference type="InterPro" id="IPR010247">
    <property type="entry name" value="HutG_amidohyd"/>
</dbReference>
<comment type="caution">
    <text evidence="2">The sequence shown here is derived from an EMBL/GenBank/DDBJ whole genome shotgun (WGS) entry which is preliminary data.</text>
</comment>
<name>A0A511BXF0_9PROT</name>
<evidence type="ECO:0000256" key="1">
    <source>
        <dbReference type="SAM" id="MobiDB-lite"/>
    </source>
</evidence>
<proteinExistence type="predicted"/>
<dbReference type="OrthoDB" id="9802050at2"/>
<sequence length="266" mass="29593">MPQSVSFSLLQGESPVLVSLPHAGTDLMPGQEERMTPTGRARPDTDWHLTRLYDFAPSLGIGVLSARYSRYVIDLNRGPDDATLYPGRPKTGLVPCESFDGLPLYREGERPDAPETDRRRQTYWAPYHEALTAELNRLRSLWGWAVLWDGHSIRSRVPRLFEGRLPDLNLGTNDGASCAASLRALLAGDLAAQQRFSFVVDGRFKGGYTTRHYGRPGSGIHAVQMEMTQSSYLDAEAPPWPISDTGSDAAKTLLRSLLRRASLWRP</sequence>
<dbReference type="InterPro" id="IPR007709">
    <property type="entry name" value="N-FG_amidohydro"/>
</dbReference>
<dbReference type="Proteomes" id="UP000321405">
    <property type="component" value="Unassembled WGS sequence"/>
</dbReference>
<feature type="compositionally biased region" description="Basic and acidic residues" evidence="1">
    <location>
        <begin position="31"/>
        <end position="43"/>
    </location>
</feature>
<dbReference type="EMBL" id="BJVC01000004">
    <property type="protein sequence ID" value="GEL02698.1"/>
    <property type="molecule type" value="Genomic_DNA"/>
</dbReference>
<dbReference type="Pfam" id="PF05013">
    <property type="entry name" value="FGase"/>
    <property type="match status" value="1"/>
</dbReference>
<dbReference type="Gene3D" id="3.40.630.40">
    <property type="entry name" value="Zn-dependent exopeptidases"/>
    <property type="match status" value="1"/>
</dbReference>
<dbReference type="RefSeq" id="WP_147093774.1">
    <property type="nucleotide sequence ID" value="NZ_BJVC01000004.1"/>
</dbReference>
<gene>
    <name evidence="2" type="ORF">SSA02_18610</name>
</gene>
<keyword evidence="3" id="KW-1185">Reference proteome</keyword>
<dbReference type="NCBIfam" id="TIGR02017">
    <property type="entry name" value="hutG_amidohyd"/>
    <property type="match status" value="1"/>
</dbReference>
<dbReference type="SUPFAM" id="SSF53187">
    <property type="entry name" value="Zn-dependent exopeptidases"/>
    <property type="match status" value="1"/>
</dbReference>
<accession>A0A511BXF0</accession>
<reference evidence="2 3" key="1">
    <citation type="submission" date="2019-07" db="EMBL/GenBank/DDBJ databases">
        <title>Whole genome shotgun sequence of Swaminathania salitolerans NBRC 104436.</title>
        <authorList>
            <person name="Hosoyama A."/>
            <person name="Uohara A."/>
            <person name="Ohji S."/>
            <person name="Ichikawa N."/>
        </authorList>
    </citation>
    <scope>NUCLEOTIDE SEQUENCE [LARGE SCALE GENOMIC DNA]</scope>
    <source>
        <strain evidence="2 3">NBRC 104436</strain>
    </source>
</reference>
<protein>
    <submittedName>
        <fullName evidence="2">N-formylglutamate deformylase</fullName>
    </submittedName>
</protein>
<evidence type="ECO:0000313" key="3">
    <source>
        <dbReference type="Proteomes" id="UP000321405"/>
    </source>
</evidence>
<evidence type="ECO:0000313" key="2">
    <source>
        <dbReference type="EMBL" id="GEL02698.1"/>
    </source>
</evidence>